<name>A0AAD5TBZ3_9FUNG</name>
<gene>
    <name evidence="1" type="ORF">HDU87_001006</name>
</gene>
<evidence type="ECO:0000313" key="2">
    <source>
        <dbReference type="Proteomes" id="UP001212152"/>
    </source>
</evidence>
<keyword evidence="2" id="KW-1185">Reference proteome</keyword>
<accession>A0AAD5TBZ3</accession>
<protein>
    <submittedName>
        <fullName evidence="1">Uncharacterized protein</fullName>
    </submittedName>
</protein>
<reference evidence="1" key="1">
    <citation type="submission" date="2020-05" db="EMBL/GenBank/DDBJ databases">
        <title>Phylogenomic resolution of chytrid fungi.</title>
        <authorList>
            <person name="Stajich J.E."/>
            <person name="Amses K."/>
            <person name="Simmons R."/>
            <person name="Seto K."/>
            <person name="Myers J."/>
            <person name="Bonds A."/>
            <person name="Quandt C.A."/>
            <person name="Barry K."/>
            <person name="Liu P."/>
            <person name="Grigoriev I."/>
            <person name="Longcore J.E."/>
            <person name="James T.Y."/>
        </authorList>
    </citation>
    <scope>NUCLEOTIDE SEQUENCE</scope>
    <source>
        <strain evidence="1">JEL0379</strain>
    </source>
</reference>
<dbReference type="AlphaFoldDB" id="A0AAD5TBZ3"/>
<sequence>MCKNAPVSAIADYKKDPRLLELLHLILDEATKVHQVSRVKMEVAEAALDLNFHSAINTGLRWNPRAEYEIVPAKISDTCAETLKRLHRFFNLDSESLARSYVDAVILEAMDHQPSAGEDTIPTAFYGEVAITAHRNNPTMSFAQSAKGRRGLVGGAFSKMEAARAGTSIPSRPASMFAIRSLDDSSALDTAGTLSQSRCCDLNHCDTAKRLLPTSWSGSSLTSHCS</sequence>
<dbReference type="Proteomes" id="UP001212152">
    <property type="component" value="Unassembled WGS sequence"/>
</dbReference>
<proteinExistence type="predicted"/>
<comment type="caution">
    <text evidence="1">The sequence shown here is derived from an EMBL/GenBank/DDBJ whole genome shotgun (WGS) entry which is preliminary data.</text>
</comment>
<dbReference type="EMBL" id="JADGJQ010000119">
    <property type="protein sequence ID" value="KAJ3168450.1"/>
    <property type="molecule type" value="Genomic_DNA"/>
</dbReference>
<organism evidence="1 2">
    <name type="scientific">Geranomyces variabilis</name>
    <dbReference type="NCBI Taxonomy" id="109894"/>
    <lineage>
        <taxon>Eukaryota</taxon>
        <taxon>Fungi</taxon>
        <taxon>Fungi incertae sedis</taxon>
        <taxon>Chytridiomycota</taxon>
        <taxon>Chytridiomycota incertae sedis</taxon>
        <taxon>Chytridiomycetes</taxon>
        <taxon>Spizellomycetales</taxon>
        <taxon>Powellomycetaceae</taxon>
        <taxon>Geranomyces</taxon>
    </lineage>
</organism>
<evidence type="ECO:0000313" key="1">
    <source>
        <dbReference type="EMBL" id="KAJ3168450.1"/>
    </source>
</evidence>